<dbReference type="EC" id="4.2.1.40" evidence="3"/>
<dbReference type="Pfam" id="PF13378">
    <property type="entry name" value="MR_MLE_C"/>
    <property type="match status" value="1"/>
</dbReference>
<name>A0ABW6S0A5_9NOCA</name>
<protein>
    <recommendedName>
        <fullName evidence="3">glucarate dehydratase</fullName>
        <ecNumber evidence="3">4.2.1.40</ecNumber>
    </recommendedName>
</protein>
<dbReference type="InterPro" id="IPR013342">
    <property type="entry name" value="Mandelate_racemase_C"/>
</dbReference>
<comment type="caution">
    <text evidence="5">The sequence shown here is derived from an EMBL/GenBank/DDBJ whole genome shotgun (WGS) entry which is preliminary data.</text>
</comment>
<dbReference type="Pfam" id="PF02746">
    <property type="entry name" value="MR_MLE_N"/>
    <property type="match status" value="1"/>
</dbReference>
<dbReference type="SMART" id="SM00922">
    <property type="entry name" value="MR_MLE"/>
    <property type="match status" value="1"/>
</dbReference>
<dbReference type="InterPro" id="IPR034593">
    <property type="entry name" value="DgoD-like"/>
</dbReference>
<comment type="pathway">
    <text evidence="2">Carbohydrate acid metabolism; D-glucarate degradation; 2,5-dioxopentanoate from D-glucarate: step 1/2.</text>
</comment>
<gene>
    <name evidence="5" type="ORF">ACFYXQ_12635</name>
</gene>
<evidence type="ECO:0000313" key="6">
    <source>
        <dbReference type="Proteomes" id="UP001601992"/>
    </source>
</evidence>
<evidence type="ECO:0000259" key="4">
    <source>
        <dbReference type="SMART" id="SM00922"/>
    </source>
</evidence>
<dbReference type="InterPro" id="IPR036849">
    <property type="entry name" value="Enolase-like_C_sf"/>
</dbReference>
<comment type="catalytic activity">
    <reaction evidence="1">
        <text>D-glucarate = 5-dehydro-4-deoxy-D-glucarate + H2O</text>
        <dbReference type="Rhea" id="RHEA:14573"/>
        <dbReference type="ChEBI" id="CHEBI:15377"/>
        <dbReference type="ChEBI" id="CHEBI:30612"/>
        <dbReference type="ChEBI" id="CHEBI:42819"/>
        <dbReference type="EC" id="4.2.1.40"/>
    </reaction>
</comment>
<evidence type="ECO:0000313" key="5">
    <source>
        <dbReference type="EMBL" id="MFF3568611.1"/>
    </source>
</evidence>
<proteinExistence type="predicted"/>
<evidence type="ECO:0000256" key="3">
    <source>
        <dbReference type="ARBA" id="ARBA00011973"/>
    </source>
</evidence>
<evidence type="ECO:0000256" key="1">
    <source>
        <dbReference type="ARBA" id="ARBA00001426"/>
    </source>
</evidence>
<dbReference type="InterPro" id="IPR013341">
    <property type="entry name" value="Mandelate_racemase_N_dom"/>
</dbReference>
<dbReference type="Proteomes" id="UP001601992">
    <property type="component" value="Unassembled WGS sequence"/>
</dbReference>
<dbReference type="InterPro" id="IPR029017">
    <property type="entry name" value="Enolase-like_N"/>
</dbReference>
<sequence>MAAPRITEVRLTPILISDAPLLNVAGVHQPYAPRLVVELITETGTAGFGETYGDSAYLELAEKLAPRLVGMPVDAVNAICRVGKDPGGLRVIDPNPDASGYRGLLTTEKQRLSVISAFEGAALDAFGKHLGVPVYDLLGGKVRDRVEYSGYLFYKWGQHPASSPNAPHDSWGEAIDPDGVVALARKFHDYGGFRSFKLKGGAFPAEEEVGAIKALRGAFPDHPLRLDPNGAWSLETSLRVARELTGVVEYLEDPTFRLDDMAEVHRQTGMTLATNMIVTATHEIKPAFDADAVQVVLSDHHFWGGLLATHDLAAICAAYGKGISMHSNTHLGISLATMTHVAATVPELRYACDTHYPWQAREDILTEPITFADGCVELSGKPGLGVEVDTDAVARLHERYVKMPHMRNRDDIAAMRAAHPDYRRPTMPKY</sequence>
<organism evidence="5 6">
    <name type="scientific">Nocardia jiangxiensis</name>
    <dbReference type="NCBI Taxonomy" id="282685"/>
    <lineage>
        <taxon>Bacteria</taxon>
        <taxon>Bacillati</taxon>
        <taxon>Actinomycetota</taxon>
        <taxon>Actinomycetes</taxon>
        <taxon>Mycobacteriales</taxon>
        <taxon>Nocardiaceae</taxon>
        <taxon>Nocardia</taxon>
    </lineage>
</organism>
<dbReference type="InterPro" id="IPR029065">
    <property type="entry name" value="Enolase_C-like"/>
</dbReference>
<dbReference type="SUPFAM" id="SSF51604">
    <property type="entry name" value="Enolase C-terminal domain-like"/>
    <property type="match status" value="1"/>
</dbReference>
<dbReference type="SUPFAM" id="SSF54826">
    <property type="entry name" value="Enolase N-terminal domain-like"/>
    <property type="match status" value="1"/>
</dbReference>
<dbReference type="Gene3D" id="3.30.390.10">
    <property type="entry name" value="Enolase-like, N-terminal domain"/>
    <property type="match status" value="1"/>
</dbReference>
<accession>A0ABW6S0A5</accession>
<evidence type="ECO:0000256" key="2">
    <source>
        <dbReference type="ARBA" id="ARBA00005183"/>
    </source>
</evidence>
<dbReference type="PANTHER" id="PTHR48080:SF4">
    <property type="entry name" value="GLUCARATE DEHYDRATASE"/>
    <property type="match status" value="1"/>
</dbReference>
<dbReference type="SFLD" id="SFLDS00001">
    <property type="entry name" value="Enolase"/>
    <property type="match status" value="1"/>
</dbReference>
<feature type="domain" description="Mandelate racemase/muconate lactonizing enzyme C-terminal" evidence="4">
    <location>
        <begin position="177"/>
        <end position="271"/>
    </location>
</feature>
<dbReference type="RefSeq" id="WP_387403576.1">
    <property type="nucleotide sequence ID" value="NZ_JBIAQY010000004.1"/>
</dbReference>
<dbReference type="Gene3D" id="3.20.20.120">
    <property type="entry name" value="Enolase-like C-terminal domain"/>
    <property type="match status" value="1"/>
</dbReference>
<keyword evidence="6" id="KW-1185">Reference proteome</keyword>
<dbReference type="PANTHER" id="PTHR48080">
    <property type="entry name" value="D-GALACTONATE DEHYDRATASE-RELATED"/>
    <property type="match status" value="1"/>
</dbReference>
<reference evidence="5 6" key="1">
    <citation type="submission" date="2024-10" db="EMBL/GenBank/DDBJ databases">
        <title>The Natural Products Discovery Center: Release of the First 8490 Sequenced Strains for Exploring Actinobacteria Biosynthetic Diversity.</title>
        <authorList>
            <person name="Kalkreuter E."/>
            <person name="Kautsar S.A."/>
            <person name="Yang D."/>
            <person name="Bader C.D."/>
            <person name="Teijaro C.N."/>
            <person name="Fluegel L."/>
            <person name="Davis C.M."/>
            <person name="Simpson J.R."/>
            <person name="Lauterbach L."/>
            <person name="Steele A.D."/>
            <person name="Gui C."/>
            <person name="Meng S."/>
            <person name="Li G."/>
            <person name="Viehrig K."/>
            <person name="Ye F."/>
            <person name="Su P."/>
            <person name="Kiefer A.F."/>
            <person name="Nichols A."/>
            <person name="Cepeda A.J."/>
            <person name="Yan W."/>
            <person name="Fan B."/>
            <person name="Jiang Y."/>
            <person name="Adhikari A."/>
            <person name="Zheng C.-J."/>
            <person name="Schuster L."/>
            <person name="Cowan T.M."/>
            <person name="Smanski M.J."/>
            <person name="Chevrette M.G."/>
            <person name="De Carvalho L.P.S."/>
            <person name="Shen B."/>
        </authorList>
    </citation>
    <scope>NUCLEOTIDE SEQUENCE [LARGE SCALE GENOMIC DNA]</scope>
    <source>
        <strain evidence="5 6">NPDC002593</strain>
    </source>
</reference>
<dbReference type="SFLD" id="SFLDG00055">
    <property type="entry name" value="glucarate_dehydratase"/>
    <property type="match status" value="1"/>
</dbReference>
<dbReference type="EMBL" id="JBIAQY010000004">
    <property type="protein sequence ID" value="MFF3568611.1"/>
    <property type="molecule type" value="Genomic_DNA"/>
</dbReference>